<dbReference type="Proteomes" id="UP000630805">
    <property type="component" value="Unassembled WGS sequence"/>
</dbReference>
<dbReference type="RefSeq" id="WP_176866598.1">
    <property type="nucleotide sequence ID" value="NZ_JABXWT010000012.1"/>
</dbReference>
<evidence type="ECO:0008006" key="3">
    <source>
        <dbReference type="Google" id="ProtNLM"/>
    </source>
</evidence>
<proteinExistence type="predicted"/>
<keyword evidence="2" id="KW-1185">Reference proteome</keyword>
<sequence length="269" mass="30362">MRRVLLHLGLHKTGTTAAQSFLYENRELIWPHFSLILPYKTRKAGLSEAATRHSIYRLDATLNAFGTQMNDLLNSLDFGTRRGMILSEENFSGLRPSRNSAEGYAAAPELAAALVNLIHHRLHGEEVDITVYLSLRQRGGWLRSLWAHDLQHARLVRDFDDFRATLDHLPSLQETANSIRDRLPQVSVRTEWLEDLQARRFGPGAPFAEFLKLPRDKASRLVPPKQSNHGLPEPVLVELLALNRSSLDETALIAQKKAVIQSARDELIG</sequence>
<organism evidence="1 2">
    <name type="scientific">Ruegeria haliotis</name>
    <dbReference type="NCBI Taxonomy" id="2747601"/>
    <lineage>
        <taxon>Bacteria</taxon>
        <taxon>Pseudomonadati</taxon>
        <taxon>Pseudomonadota</taxon>
        <taxon>Alphaproteobacteria</taxon>
        <taxon>Rhodobacterales</taxon>
        <taxon>Roseobacteraceae</taxon>
        <taxon>Ruegeria</taxon>
    </lineage>
</organism>
<evidence type="ECO:0000313" key="2">
    <source>
        <dbReference type="Proteomes" id="UP000630805"/>
    </source>
</evidence>
<reference evidence="1 2" key="1">
    <citation type="submission" date="2020-06" db="EMBL/GenBank/DDBJ databases">
        <authorList>
            <person name="Cao W.R."/>
        </authorList>
    </citation>
    <scope>NUCLEOTIDE SEQUENCE [LARGE SCALE GENOMIC DNA]</scope>
    <source>
        <strain evidence="1 2">B1Z28</strain>
    </source>
</reference>
<accession>A0ABX2PVZ8</accession>
<dbReference type="EMBL" id="JABXWT010000012">
    <property type="protein sequence ID" value="NVO57531.1"/>
    <property type="molecule type" value="Genomic_DNA"/>
</dbReference>
<comment type="caution">
    <text evidence="1">The sequence shown here is derived from an EMBL/GenBank/DDBJ whole genome shotgun (WGS) entry which is preliminary data.</text>
</comment>
<protein>
    <recommendedName>
        <fullName evidence="3">Sulfotransferase family protein</fullName>
    </recommendedName>
</protein>
<name>A0ABX2PVZ8_9RHOB</name>
<evidence type="ECO:0000313" key="1">
    <source>
        <dbReference type="EMBL" id="NVO57531.1"/>
    </source>
</evidence>
<gene>
    <name evidence="1" type="ORF">HW561_17170</name>
</gene>